<sequence>MSQLTEFFESDEYTHWVVVDKIRVPDIDILAYRYENNPEMIKLFYGSDFHHLVEVSPVVFCFTGSKELTNLIKYDFALKTSTVVFSFKKNTKQEDRLNHLRSLLTVIINGDMRFFRYYSSVFLNSVHKGLNDQDKKNILGPFSSLTWVGEDDEWKSLVGDENKKYVNNGNTPLSLTSSVLLGYL</sequence>
<keyword evidence="3" id="KW-1185">Reference proteome</keyword>
<gene>
    <name evidence="2" type="ORF">KNV97_05300</name>
</gene>
<organism evidence="2 3">
    <name type="scientific">Vibrio ostreae</name>
    <dbReference type="NCBI Taxonomy" id="2841925"/>
    <lineage>
        <taxon>Bacteria</taxon>
        <taxon>Pseudomonadati</taxon>
        <taxon>Pseudomonadota</taxon>
        <taxon>Gammaproteobacteria</taxon>
        <taxon>Vibrionales</taxon>
        <taxon>Vibrionaceae</taxon>
        <taxon>Vibrio</taxon>
    </lineage>
</organism>
<dbReference type="EMBL" id="CP076642">
    <property type="protein sequence ID" value="QXO15827.1"/>
    <property type="molecule type" value="Genomic_DNA"/>
</dbReference>
<evidence type="ECO:0000259" key="1">
    <source>
        <dbReference type="Pfam" id="PF13503"/>
    </source>
</evidence>
<dbReference type="KEGG" id="vos:KNV97_05300"/>
<accession>A0A975YLN4</accession>
<evidence type="ECO:0000313" key="2">
    <source>
        <dbReference type="EMBL" id="QXO15827.1"/>
    </source>
</evidence>
<dbReference type="Pfam" id="PF13503">
    <property type="entry name" value="DUF4123"/>
    <property type="match status" value="1"/>
</dbReference>
<dbReference type="RefSeq" id="WP_136487107.1">
    <property type="nucleotide sequence ID" value="NZ_CP076642.1"/>
</dbReference>
<name>A0A975YLN4_9VIBR</name>
<protein>
    <submittedName>
        <fullName evidence="2">DUF4123 domain-containing protein</fullName>
    </submittedName>
</protein>
<reference evidence="2" key="1">
    <citation type="submission" date="2021-06" db="EMBL/GenBank/DDBJ databases">
        <title>Vibrio nov. sp., novel gut bacterium isolated from Yellow Sea oyster.</title>
        <authorList>
            <person name="Muhammad N."/>
            <person name="Nguyen T.H."/>
            <person name="Lee Y.-J."/>
            <person name="Ko J."/>
            <person name="Kim S.-G."/>
        </authorList>
    </citation>
    <scope>NUCLEOTIDE SEQUENCE</scope>
    <source>
        <strain evidence="2">OG9-811</strain>
    </source>
</reference>
<proteinExistence type="predicted"/>
<dbReference type="Proteomes" id="UP000694232">
    <property type="component" value="Chromosome 2"/>
</dbReference>
<dbReference type="AlphaFoldDB" id="A0A975YLN4"/>
<dbReference type="InterPro" id="IPR025391">
    <property type="entry name" value="DUF4123"/>
</dbReference>
<feature type="domain" description="DUF4123" evidence="1">
    <location>
        <begin position="15"/>
        <end position="134"/>
    </location>
</feature>
<evidence type="ECO:0000313" key="3">
    <source>
        <dbReference type="Proteomes" id="UP000694232"/>
    </source>
</evidence>